<gene>
    <name evidence="2" type="ORF">GCM10009020_29480</name>
</gene>
<protein>
    <submittedName>
        <fullName evidence="2">Uncharacterized protein</fullName>
    </submittedName>
</protein>
<accession>A0AAV3TCS4</accession>
<dbReference type="RefSeq" id="WP_343774820.1">
    <property type="nucleotide sequence ID" value="NZ_BAAADV010000007.1"/>
</dbReference>
<feature type="compositionally biased region" description="Polar residues" evidence="1">
    <location>
        <begin position="1164"/>
        <end position="1180"/>
    </location>
</feature>
<evidence type="ECO:0000313" key="2">
    <source>
        <dbReference type="EMBL" id="GAA0679115.1"/>
    </source>
</evidence>
<proteinExistence type="predicted"/>
<reference evidence="2 3" key="1">
    <citation type="journal article" date="2019" name="Int. J. Syst. Evol. Microbiol.">
        <title>The Global Catalogue of Microorganisms (GCM) 10K type strain sequencing project: providing services to taxonomists for standard genome sequencing and annotation.</title>
        <authorList>
            <consortium name="The Broad Institute Genomics Platform"/>
            <consortium name="The Broad Institute Genome Sequencing Center for Infectious Disease"/>
            <person name="Wu L."/>
            <person name="Ma J."/>
        </authorList>
    </citation>
    <scope>NUCLEOTIDE SEQUENCE [LARGE SCALE GENOMIC DNA]</scope>
    <source>
        <strain evidence="2 3">JCM 16328</strain>
    </source>
</reference>
<organism evidence="2 3">
    <name type="scientific">Natronoarchaeum mannanilyticum</name>
    <dbReference type="NCBI Taxonomy" id="926360"/>
    <lineage>
        <taxon>Archaea</taxon>
        <taxon>Methanobacteriati</taxon>
        <taxon>Methanobacteriota</taxon>
        <taxon>Stenosarchaea group</taxon>
        <taxon>Halobacteria</taxon>
        <taxon>Halobacteriales</taxon>
        <taxon>Natronoarchaeaceae</taxon>
    </lineage>
</organism>
<sequence length="1280" mass="143365">MTIGDLFHSDPTRQLEEVQKVNARERAETDVREFYETDSAERVLRKLGDVIQTHPGEAARFLYIHATFGSGKTHLLKLVGLITDDESEFAYLGDRLAEQWPGFDELQRSITGSHVDRLKPVFLNLLDRDASKEPPLPFLIFEAIGRELGYPTDPNWLLEWAWTLDMEYDGVWEALQEFEHDGKTFDDVLEERASLRSWLYEALPAMAETTGTDLDTHSGVKASIETAEDDVEPEAFDPEDLVSRVETATEALNDGSKQTELLLGLDEVALFVGDSRHRYREFEETMEALQRGPNPVVVTTGQYSLPDTRENLIGEPPEEHWTHQQIPLEGADTEIIVRKRWLQKSEPEGTERVESLVASMPDLSLETYSSVTSADPDSTESYPFREYDLSLLRAVMQELITQGRSTDRDYIQGRALLVLVRSLFTKFDWASKEAGSLVTWDVLFDLLVEETTYLPLWVQEMIDNTLVPTFDGDEGAWEVRLAKGLYLLNQTPAVPSTPENLGRLMVDDVTASVDDVVEKTESGLETLVDKQKVLTETNDKGDEVYTLVSEEQESILSRAQDKAAKISPHQLSAWLETRLRENDDFFRSDGSRHEVDVGDERLVPLRYDYSILDTVDRAPSPEYDAIRIRVLADDPDTVSEQVETWQDVNNGRDGGEHVLITIDVPETMLERIRNVIGMGQVLDEETESHEELEREHRTDKRRLESSVTEILEDASVYTVHEHRGARSSVLTDVVKDQVDIVFGSSRKTLSRPLVEVDDAKSIAKFFRGSGEWPLSDADAAMLGVDTTSAEVADTGWCREFINTYESQKSVDVETLLQQTQTANGDYRGTPQEAIAALLITLATSNESVALKQDTDYVTDPAAIGRQVRTKGGLTSLQVRFGVEIIDPKTVKELVATVLGEEPTTDGPDEWLGELGQWVDENSVTVKRTLKSADREFDVTLKAFEATIEPALSGEELSSSDLGSEDDLEAVLEEAKTFADARELFAVEEDGETLWEHFSDELDTMTSIYPNASITTSMRATAESNTVPSVATVESRLRDAEGHRVDEISEQYRRITGSTTTESDPDAICEDLSTWLRSNEDDVRGIVDAATDEFDDVVFDDLEDVFDTVWNSESLSESDVVDSTVVQQTETYEQVRNLFDDAGGASLWSQLQEVGRELREEHPDSPTTEAVETALASSRPPTRQRVRQLIERAKDPKPPGADDDAWTKLQTVAEELRQELPNADVTDEVTAAVDADERPSEEQVDELLSESKTVLERIQGAKACLGDLEDGTIVLIENQSR</sequence>
<keyword evidence="3" id="KW-1185">Reference proteome</keyword>
<dbReference type="AlphaFoldDB" id="A0AAV3TCS4"/>
<dbReference type="EMBL" id="BAAADV010000007">
    <property type="protein sequence ID" value="GAA0679115.1"/>
    <property type="molecule type" value="Genomic_DNA"/>
</dbReference>
<evidence type="ECO:0000256" key="1">
    <source>
        <dbReference type="SAM" id="MobiDB-lite"/>
    </source>
</evidence>
<evidence type="ECO:0000313" key="3">
    <source>
        <dbReference type="Proteomes" id="UP001500420"/>
    </source>
</evidence>
<name>A0AAV3TCS4_9EURY</name>
<feature type="region of interest" description="Disordered" evidence="1">
    <location>
        <begin position="1159"/>
        <end position="1183"/>
    </location>
</feature>
<comment type="caution">
    <text evidence="2">The sequence shown here is derived from an EMBL/GenBank/DDBJ whole genome shotgun (WGS) entry which is preliminary data.</text>
</comment>
<dbReference type="Proteomes" id="UP001500420">
    <property type="component" value="Unassembled WGS sequence"/>
</dbReference>